<name>A0A840U5C5_9BACT</name>
<evidence type="ECO:0000313" key="11">
    <source>
        <dbReference type="Proteomes" id="UP000557307"/>
    </source>
</evidence>
<feature type="transmembrane region" description="Helical" evidence="8">
    <location>
        <begin position="76"/>
        <end position="94"/>
    </location>
</feature>
<dbReference type="InterPro" id="IPR011701">
    <property type="entry name" value="MFS"/>
</dbReference>
<keyword evidence="11" id="KW-1185">Reference proteome</keyword>
<comment type="caution">
    <text evidence="10">The sequence shown here is derived from an EMBL/GenBank/DDBJ whole genome shotgun (WGS) entry which is preliminary data.</text>
</comment>
<evidence type="ECO:0000256" key="2">
    <source>
        <dbReference type="ARBA" id="ARBA00006236"/>
    </source>
</evidence>
<feature type="transmembrane region" description="Helical" evidence="8">
    <location>
        <begin position="282"/>
        <end position="300"/>
    </location>
</feature>
<keyword evidence="6 8" id="KW-1133">Transmembrane helix</keyword>
<feature type="transmembrane region" description="Helical" evidence="8">
    <location>
        <begin position="306"/>
        <end position="331"/>
    </location>
</feature>
<dbReference type="Gene3D" id="1.20.1720.10">
    <property type="entry name" value="Multidrug resistance protein D"/>
    <property type="match status" value="1"/>
</dbReference>
<evidence type="ECO:0000256" key="5">
    <source>
        <dbReference type="ARBA" id="ARBA00022692"/>
    </source>
</evidence>
<dbReference type="Proteomes" id="UP000557307">
    <property type="component" value="Unassembled WGS sequence"/>
</dbReference>
<feature type="transmembrane region" description="Helical" evidence="8">
    <location>
        <begin position="161"/>
        <end position="183"/>
    </location>
</feature>
<comment type="subcellular location">
    <subcellularLocation>
        <location evidence="1">Cell membrane</location>
        <topology evidence="1">Multi-pass membrane protein</topology>
    </subcellularLocation>
</comment>
<feature type="domain" description="Major facilitator superfamily (MFS) profile" evidence="9">
    <location>
        <begin position="9"/>
        <end position="396"/>
    </location>
</feature>
<evidence type="ECO:0000313" key="10">
    <source>
        <dbReference type="EMBL" id="MBB5287280.1"/>
    </source>
</evidence>
<keyword evidence="4" id="KW-1003">Cell membrane</keyword>
<dbReference type="PANTHER" id="PTHR23502:SF132">
    <property type="entry name" value="POLYAMINE TRANSPORTER 2-RELATED"/>
    <property type="match status" value="1"/>
</dbReference>
<keyword evidence="5 8" id="KW-0812">Transmembrane</keyword>
<gene>
    <name evidence="10" type="ORF">HNQ92_005443</name>
</gene>
<accession>A0A840U5C5</accession>
<dbReference type="GO" id="GO:1990961">
    <property type="term" value="P:xenobiotic detoxification by transmembrane export across the plasma membrane"/>
    <property type="evidence" value="ECO:0007669"/>
    <property type="project" value="InterPro"/>
</dbReference>
<evidence type="ECO:0000259" key="9">
    <source>
        <dbReference type="PROSITE" id="PS50850"/>
    </source>
</evidence>
<reference evidence="10 11" key="1">
    <citation type="submission" date="2020-08" db="EMBL/GenBank/DDBJ databases">
        <title>Genomic Encyclopedia of Type Strains, Phase IV (KMG-IV): sequencing the most valuable type-strain genomes for metagenomic binning, comparative biology and taxonomic classification.</title>
        <authorList>
            <person name="Goeker M."/>
        </authorList>
    </citation>
    <scope>NUCLEOTIDE SEQUENCE [LARGE SCALE GENOMIC DNA]</scope>
    <source>
        <strain evidence="10 11">DSM 105074</strain>
    </source>
</reference>
<feature type="transmembrane region" description="Helical" evidence="8">
    <location>
        <begin position="369"/>
        <end position="392"/>
    </location>
</feature>
<comment type="similarity">
    <text evidence="2">Belongs to the major facilitator superfamily. Bcr/CmlA family.</text>
</comment>
<evidence type="ECO:0000256" key="8">
    <source>
        <dbReference type="SAM" id="Phobius"/>
    </source>
</evidence>
<dbReference type="InterPro" id="IPR004812">
    <property type="entry name" value="Efflux_drug-R_Bcr/CmlA"/>
</dbReference>
<evidence type="ECO:0000256" key="1">
    <source>
        <dbReference type="ARBA" id="ARBA00004651"/>
    </source>
</evidence>
<feature type="transmembrane region" description="Helical" evidence="8">
    <location>
        <begin position="45"/>
        <end position="64"/>
    </location>
</feature>
<evidence type="ECO:0000256" key="3">
    <source>
        <dbReference type="ARBA" id="ARBA00022448"/>
    </source>
</evidence>
<evidence type="ECO:0000256" key="6">
    <source>
        <dbReference type="ARBA" id="ARBA00022989"/>
    </source>
</evidence>
<dbReference type="InterPro" id="IPR036259">
    <property type="entry name" value="MFS_trans_sf"/>
</dbReference>
<dbReference type="AlphaFoldDB" id="A0A840U5C5"/>
<feature type="transmembrane region" description="Helical" evidence="8">
    <location>
        <begin position="343"/>
        <end position="363"/>
    </location>
</feature>
<dbReference type="GO" id="GO:0005886">
    <property type="term" value="C:plasma membrane"/>
    <property type="evidence" value="ECO:0007669"/>
    <property type="project" value="UniProtKB-SubCell"/>
</dbReference>
<dbReference type="RefSeq" id="WP_184179215.1">
    <property type="nucleotide sequence ID" value="NZ_JACHGF010000015.1"/>
</dbReference>
<keyword evidence="7 8" id="KW-0472">Membrane</keyword>
<dbReference type="EMBL" id="JACHGF010000015">
    <property type="protein sequence ID" value="MBB5287280.1"/>
    <property type="molecule type" value="Genomic_DNA"/>
</dbReference>
<dbReference type="PROSITE" id="PS50850">
    <property type="entry name" value="MFS"/>
    <property type="match status" value="1"/>
</dbReference>
<evidence type="ECO:0000256" key="7">
    <source>
        <dbReference type="ARBA" id="ARBA00023136"/>
    </source>
</evidence>
<dbReference type="SUPFAM" id="SSF103473">
    <property type="entry name" value="MFS general substrate transporter"/>
    <property type="match status" value="1"/>
</dbReference>
<dbReference type="PANTHER" id="PTHR23502">
    <property type="entry name" value="MAJOR FACILITATOR SUPERFAMILY"/>
    <property type="match status" value="1"/>
</dbReference>
<feature type="transmembrane region" description="Helical" evidence="8">
    <location>
        <begin position="100"/>
        <end position="121"/>
    </location>
</feature>
<dbReference type="FunFam" id="1.20.1720.10:FF:000005">
    <property type="entry name" value="Bcr/CflA family efflux transporter"/>
    <property type="match status" value="1"/>
</dbReference>
<protein>
    <submittedName>
        <fullName evidence="10">DHA1 family bicyclomycin/chloramphenicol resistance-like MFS transporter</fullName>
    </submittedName>
</protein>
<organism evidence="10 11">
    <name type="scientific">Rhabdobacter roseus</name>
    <dbReference type="NCBI Taxonomy" id="1655419"/>
    <lineage>
        <taxon>Bacteria</taxon>
        <taxon>Pseudomonadati</taxon>
        <taxon>Bacteroidota</taxon>
        <taxon>Cytophagia</taxon>
        <taxon>Cytophagales</taxon>
        <taxon>Cytophagaceae</taxon>
        <taxon>Rhabdobacter</taxon>
    </lineage>
</organism>
<feature type="transmembrane region" description="Helical" evidence="8">
    <location>
        <begin position="204"/>
        <end position="229"/>
    </location>
</feature>
<dbReference type="GO" id="GO:0015385">
    <property type="term" value="F:sodium:proton antiporter activity"/>
    <property type="evidence" value="ECO:0007669"/>
    <property type="project" value="TreeGrafter"/>
</dbReference>
<dbReference type="Pfam" id="PF07690">
    <property type="entry name" value="MFS_1"/>
    <property type="match status" value="1"/>
</dbReference>
<feature type="transmembrane region" description="Helical" evidence="8">
    <location>
        <begin position="249"/>
        <end position="270"/>
    </location>
</feature>
<dbReference type="GO" id="GO:0042910">
    <property type="term" value="F:xenobiotic transmembrane transporter activity"/>
    <property type="evidence" value="ECO:0007669"/>
    <property type="project" value="InterPro"/>
</dbReference>
<keyword evidence="3" id="KW-0813">Transport</keyword>
<proteinExistence type="inferred from homology"/>
<dbReference type="NCBIfam" id="TIGR00710">
    <property type="entry name" value="efflux_Bcr_CflA"/>
    <property type="match status" value="1"/>
</dbReference>
<evidence type="ECO:0000256" key="4">
    <source>
        <dbReference type="ARBA" id="ARBA00022475"/>
    </source>
</evidence>
<dbReference type="CDD" id="cd17320">
    <property type="entry name" value="MFS_MdfA_MDR_like"/>
    <property type="match status" value="1"/>
</dbReference>
<sequence length="402" mass="43165">MSKKELKKVILLLGVLSGLGPFSIDMYLPGFPAIAKDLQASIADVGLSLTSYFIGISVGQLIYGPIIDRYGRKVPLLFGLGLYVTAAICCALAPNIESLIAFRAMLALGGCAGMVVGRAIVRDLFPPSETAKVFSTLMLIMGVAPLIAPTLGGLVVETLGWRYIFGFLTLVSALMFTGVYFLLPESRGVDKSVDLRPKAVLRDYWIVLKEPAFIIYGLAGAFTLGGLFSYITGSPFIYMELFHFSNTEYSWFFCFNSFGYISGSQVNRLLLRRLPSARIAELASLTIAVLGFLMVIVATVPGLPTYTLLVLLFLFLFVAGLLMPNATALALAPFTRYAGSASALMGFLQMLVGALASGLVSLLHNHTALPTAGVMAGCAMGSAALVLTQRFLEKRRLLSMQG</sequence>
<feature type="transmembrane region" description="Helical" evidence="8">
    <location>
        <begin position="133"/>
        <end position="155"/>
    </location>
</feature>
<dbReference type="InterPro" id="IPR020846">
    <property type="entry name" value="MFS_dom"/>
</dbReference>